<proteinExistence type="predicted"/>
<name>K4ANT3_SETIT</name>
<dbReference type="EMBL" id="AGNK02005546">
    <property type="status" value="NOT_ANNOTATED_CDS"/>
    <property type="molecule type" value="Genomic_DNA"/>
</dbReference>
<evidence type="ECO:0000313" key="2">
    <source>
        <dbReference type="Proteomes" id="UP000004995"/>
    </source>
</evidence>
<protein>
    <submittedName>
        <fullName evidence="1">Uncharacterized protein</fullName>
    </submittedName>
</protein>
<dbReference type="HOGENOM" id="CLU_3400133_0_0_1"/>
<dbReference type="InParanoid" id="K4ANT3"/>
<sequence>MPSTCAKMSASPNRCMTCKELKRKFEMYLQS</sequence>
<organism evidence="1 2">
    <name type="scientific">Setaria italica</name>
    <name type="common">Foxtail millet</name>
    <name type="synonym">Panicum italicum</name>
    <dbReference type="NCBI Taxonomy" id="4555"/>
    <lineage>
        <taxon>Eukaryota</taxon>
        <taxon>Viridiplantae</taxon>
        <taxon>Streptophyta</taxon>
        <taxon>Embryophyta</taxon>
        <taxon>Tracheophyta</taxon>
        <taxon>Spermatophyta</taxon>
        <taxon>Magnoliopsida</taxon>
        <taxon>Liliopsida</taxon>
        <taxon>Poales</taxon>
        <taxon>Poaceae</taxon>
        <taxon>PACMAD clade</taxon>
        <taxon>Panicoideae</taxon>
        <taxon>Panicodae</taxon>
        <taxon>Paniceae</taxon>
        <taxon>Cenchrinae</taxon>
        <taxon>Setaria</taxon>
    </lineage>
</organism>
<accession>K4ANT3</accession>
<evidence type="ECO:0000313" key="1">
    <source>
        <dbReference type="EnsemblPlants" id="KQK88513"/>
    </source>
</evidence>
<reference evidence="2" key="1">
    <citation type="journal article" date="2012" name="Nat. Biotechnol.">
        <title>Reference genome sequence of the model plant Setaria.</title>
        <authorList>
            <person name="Bennetzen J.L."/>
            <person name="Schmutz J."/>
            <person name="Wang H."/>
            <person name="Percifield R."/>
            <person name="Hawkins J."/>
            <person name="Pontaroli A.C."/>
            <person name="Estep M."/>
            <person name="Feng L."/>
            <person name="Vaughn J.N."/>
            <person name="Grimwood J."/>
            <person name="Jenkins J."/>
            <person name="Barry K."/>
            <person name="Lindquist E."/>
            <person name="Hellsten U."/>
            <person name="Deshpande S."/>
            <person name="Wang X."/>
            <person name="Wu X."/>
            <person name="Mitros T."/>
            <person name="Triplett J."/>
            <person name="Yang X."/>
            <person name="Ye C.Y."/>
            <person name="Mauro-Herrera M."/>
            <person name="Wang L."/>
            <person name="Li P."/>
            <person name="Sharma M."/>
            <person name="Sharma R."/>
            <person name="Ronald P.C."/>
            <person name="Panaud O."/>
            <person name="Kellogg E.A."/>
            <person name="Brutnell T.P."/>
            <person name="Doust A.N."/>
            <person name="Tuskan G.A."/>
            <person name="Rokhsar D."/>
            <person name="Devos K.M."/>
        </authorList>
    </citation>
    <scope>NUCLEOTIDE SEQUENCE [LARGE SCALE GENOMIC DNA]</scope>
    <source>
        <strain evidence="2">cv. Yugu1</strain>
    </source>
</reference>
<dbReference type="Proteomes" id="UP000004995">
    <property type="component" value="Unassembled WGS sequence"/>
</dbReference>
<dbReference type="Gramene" id="KQK88513">
    <property type="protein sequence ID" value="KQK88513"/>
    <property type="gene ID" value="SETIT_040580mg"/>
</dbReference>
<dbReference type="AlphaFoldDB" id="K4ANT3"/>
<keyword evidence="2" id="KW-1185">Reference proteome</keyword>
<reference evidence="1" key="2">
    <citation type="submission" date="2018-08" db="UniProtKB">
        <authorList>
            <consortium name="EnsemblPlants"/>
        </authorList>
    </citation>
    <scope>IDENTIFICATION</scope>
    <source>
        <strain evidence="1">Yugu1</strain>
    </source>
</reference>
<dbReference type="EnsemblPlants" id="KQK88513">
    <property type="protein sequence ID" value="KQK88513"/>
    <property type="gene ID" value="SETIT_040580mg"/>
</dbReference>